<dbReference type="Proteomes" id="UP000011592">
    <property type="component" value="Unassembled WGS sequence"/>
</dbReference>
<organism evidence="2 3">
    <name type="scientific">Natrinema gari JCM 14663</name>
    <dbReference type="NCBI Taxonomy" id="1230459"/>
    <lineage>
        <taxon>Archaea</taxon>
        <taxon>Methanobacteriati</taxon>
        <taxon>Methanobacteriota</taxon>
        <taxon>Stenosarchaea group</taxon>
        <taxon>Halobacteria</taxon>
        <taxon>Halobacteriales</taxon>
        <taxon>Natrialbaceae</taxon>
        <taxon>Natrinema</taxon>
    </lineage>
</organism>
<dbReference type="AlphaFoldDB" id="L9YRZ8"/>
<proteinExistence type="predicted"/>
<dbReference type="EMBL" id="AOIJ01000085">
    <property type="protein sequence ID" value="ELY75683.1"/>
    <property type="molecule type" value="Genomic_DNA"/>
</dbReference>
<dbReference type="PATRIC" id="fig|1230459.4.peg.3802"/>
<evidence type="ECO:0000256" key="1">
    <source>
        <dbReference type="SAM" id="MobiDB-lite"/>
    </source>
</evidence>
<reference evidence="2 3" key="1">
    <citation type="journal article" date="2014" name="PLoS Genet.">
        <title>Phylogenetically driven sequencing of extremely halophilic archaea reveals strategies for static and dynamic osmo-response.</title>
        <authorList>
            <person name="Becker E.A."/>
            <person name="Seitzer P.M."/>
            <person name="Tritt A."/>
            <person name="Larsen D."/>
            <person name="Krusor M."/>
            <person name="Yao A.I."/>
            <person name="Wu D."/>
            <person name="Madern D."/>
            <person name="Eisen J.A."/>
            <person name="Darling A.E."/>
            <person name="Facciotti M.T."/>
        </authorList>
    </citation>
    <scope>NUCLEOTIDE SEQUENCE [LARGE SCALE GENOMIC DNA]</scope>
    <source>
        <strain evidence="2 3">JCM 14663</strain>
    </source>
</reference>
<feature type="region of interest" description="Disordered" evidence="1">
    <location>
        <begin position="13"/>
        <end position="39"/>
    </location>
</feature>
<comment type="caution">
    <text evidence="2">The sequence shown here is derived from an EMBL/GenBank/DDBJ whole genome shotgun (WGS) entry which is preliminary data.</text>
</comment>
<evidence type="ECO:0000313" key="2">
    <source>
        <dbReference type="EMBL" id="ELY75683.1"/>
    </source>
</evidence>
<accession>L9YRZ8</accession>
<gene>
    <name evidence="2" type="ORF">C486_19209</name>
</gene>
<evidence type="ECO:0000313" key="3">
    <source>
        <dbReference type="Proteomes" id="UP000011592"/>
    </source>
</evidence>
<sequence length="39" mass="3985">MPVVAPLGSRTVLGDWVSSHPGPRLEPDYPVGSAPATVA</sequence>
<name>L9YRZ8_9EURY</name>
<protein>
    <submittedName>
        <fullName evidence="2">Uncharacterized protein</fullName>
    </submittedName>
</protein>
<keyword evidence="3" id="KW-1185">Reference proteome</keyword>